<feature type="signal peptide" evidence="1">
    <location>
        <begin position="1"/>
        <end position="22"/>
    </location>
</feature>
<dbReference type="AlphaFoldDB" id="A0A1Z8BG72"/>
<dbReference type="InterPro" id="IPR032274">
    <property type="entry name" value="DUF4835"/>
</dbReference>
<dbReference type="Proteomes" id="UP000196102">
    <property type="component" value="Unassembled WGS sequence"/>
</dbReference>
<protein>
    <submittedName>
        <fullName evidence="2">DUF4835 domain-containing protein</fullName>
    </submittedName>
</protein>
<evidence type="ECO:0000313" key="3">
    <source>
        <dbReference type="Proteomes" id="UP000196102"/>
    </source>
</evidence>
<organism evidence="2 3">
    <name type="scientific">Nonlabens dokdonensis</name>
    <dbReference type="NCBI Taxonomy" id="328515"/>
    <lineage>
        <taxon>Bacteria</taxon>
        <taxon>Pseudomonadati</taxon>
        <taxon>Bacteroidota</taxon>
        <taxon>Flavobacteriia</taxon>
        <taxon>Flavobacteriales</taxon>
        <taxon>Flavobacteriaceae</taxon>
        <taxon>Nonlabens</taxon>
    </lineage>
</organism>
<comment type="caution">
    <text evidence="2">The sequence shown here is derived from an EMBL/GenBank/DDBJ whole genome shotgun (WGS) entry which is preliminary data.</text>
</comment>
<reference evidence="3" key="1">
    <citation type="journal article" date="2017" name="Proc. Natl. Acad. Sci. U.S.A.">
        <title>Simulation of Deepwater Horizon oil plume reveals substrate specialization within a complex community of hydrocarbon-degraders.</title>
        <authorList>
            <person name="Hu P."/>
            <person name="Dubinsky E.A."/>
            <person name="Probst A.J."/>
            <person name="Wang J."/>
            <person name="Sieber C.M.K."/>
            <person name="Tom L.M."/>
            <person name="Gardinali P."/>
            <person name="Banfield J.F."/>
            <person name="Atlas R.M."/>
            <person name="Andersen G.L."/>
        </authorList>
    </citation>
    <scope>NUCLEOTIDE SEQUENCE [LARGE SCALE GENOMIC DNA]</scope>
</reference>
<dbReference type="EMBL" id="MAAX01000013">
    <property type="protein sequence ID" value="OUS21596.1"/>
    <property type="molecule type" value="Genomic_DNA"/>
</dbReference>
<sequence length="300" mass="34595">MKLSKEFYSILLALFAVFAVQAQEFNFTVQVNAQNVAQPDQSIFKTLETSMQEFLNNTKWTDQKYGDEEKINASLVFVVTSFDNDRFKGNFQLSASRPVFNSSYTSPIFNYKDNDIAFEYVEYAPFFYNENQFESNLISLISFYVYTILGIDADTFELRGGQSFHEEAQNIVNLAQGTQGVAGWKPSDGLISRFRLNDDMLSETYKEYREVMYLYHLKGLDKFANDPKAGKIILKGHIKRLEELNARRPNSLLQRTFFDAKADEIMSIYSSGPSIDIRELKSTLQKLAPNQSSKWRFIKV</sequence>
<accession>A0A1Z8BG72</accession>
<name>A0A1Z8BG72_9FLAO</name>
<keyword evidence="1" id="KW-0732">Signal</keyword>
<feature type="chain" id="PRO_5012261370" evidence="1">
    <location>
        <begin position="23"/>
        <end position="300"/>
    </location>
</feature>
<dbReference type="RefSeq" id="WP_303685417.1">
    <property type="nucleotide sequence ID" value="NZ_CAJXYO010000022.1"/>
</dbReference>
<evidence type="ECO:0000313" key="2">
    <source>
        <dbReference type="EMBL" id="OUS21596.1"/>
    </source>
</evidence>
<gene>
    <name evidence="2" type="ORF">A9Q93_00535</name>
</gene>
<evidence type="ECO:0000256" key="1">
    <source>
        <dbReference type="SAM" id="SignalP"/>
    </source>
</evidence>
<dbReference type="Pfam" id="PF16119">
    <property type="entry name" value="DUF4835"/>
    <property type="match status" value="1"/>
</dbReference>
<proteinExistence type="predicted"/>